<dbReference type="InterPro" id="IPR024872">
    <property type="entry name" value="HEXIM"/>
</dbReference>
<sequence>MADITMAATISSRWHPTIQRNSCLTTETSEVTIRTREPVIDDAMGTAVVDHRFRCYSVSSEPHNQSSEGSVSGSEDDNEMERDFEADFESVKLERFDSMSRDEVTRAMLQMEKSHGDLADHVVELRCENDRLKKLLNENGIAFDHHTLGRRRRSSNESSLGSNGSASNSNNEDNKPEE</sequence>
<evidence type="ECO:0000256" key="2">
    <source>
        <dbReference type="ARBA" id="ARBA00008409"/>
    </source>
</evidence>
<reference evidence="9 10" key="2">
    <citation type="journal article" date="2019" name="G3 (Bethesda)">
        <title>Hybrid Assembly of the Genome of the Entomopathogenic Nematode Steinernema carpocapsae Identifies the X-Chromosome.</title>
        <authorList>
            <person name="Serra L."/>
            <person name="Macchietto M."/>
            <person name="Macias-Munoz A."/>
            <person name="McGill C.J."/>
            <person name="Rodriguez I.M."/>
            <person name="Rodriguez B."/>
            <person name="Murad R."/>
            <person name="Mortazavi A."/>
        </authorList>
    </citation>
    <scope>NUCLEOTIDE SEQUENCE [LARGE SCALE GENOMIC DNA]</scope>
    <source>
        <strain evidence="9 10">ALL</strain>
    </source>
</reference>
<keyword evidence="5" id="KW-0175">Coiled coil</keyword>
<dbReference type="AlphaFoldDB" id="A0A4U5N2T7"/>
<evidence type="ECO:0000256" key="4">
    <source>
        <dbReference type="ARBA" id="ARBA00023015"/>
    </source>
</evidence>
<evidence type="ECO:0000313" key="10">
    <source>
        <dbReference type="Proteomes" id="UP000298663"/>
    </source>
</evidence>
<proteinExistence type="inferred from homology"/>
<dbReference type="OrthoDB" id="10058500at2759"/>
<evidence type="ECO:0000256" key="6">
    <source>
        <dbReference type="ARBA" id="ARBA00023163"/>
    </source>
</evidence>
<evidence type="ECO:0000256" key="1">
    <source>
        <dbReference type="ARBA" id="ARBA00004123"/>
    </source>
</evidence>
<feature type="region of interest" description="Disordered" evidence="8">
    <location>
        <begin position="58"/>
        <end position="88"/>
    </location>
</feature>
<evidence type="ECO:0000256" key="5">
    <source>
        <dbReference type="ARBA" id="ARBA00023054"/>
    </source>
</evidence>
<evidence type="ECO:0000256" key="3">
    <source>
        <dbReference type="ARBA" id="ARBA00022491"/>
    </source>
</evidence>
<keyword evidence="10" id="KW-1185">Reference proteome</keyword>
<keyword evidence="7" id="KW-0539">Nucleus</keyword>
<dbReference type="Pfam" id="PF15313">
    <property type="entry name" value="HEXIM"/>
    <property type="match status" value="1"/>
</dbReference>
<dbReference type="Proteomes" id="UP000298663">
    <property type="component" value="Unassembled WGS sequence"/>
</dbReference>
<dbReference type="Gene3D" id="6.10.250.2910">
    <property type="match status" value="1"/>
</dbReference>
<dbReference type="GO" id="GO:0017069">
    <property type="term" value="F:snRNA binding"/>
    <property type="evidence" value="ECO:0007669"/>
    <property type="project" value="InterPro"/>
</dbReference>
<organism evidence="9 10">
    <name type="scientific">Steinernema carpocapsae</name>
    <name type="common">Entomopathogenic nematode</name>
    <dbReference type="NCBI Taxonomy" id="34508"/>
    <lineage>
        <taxon>Eukaryota</taxon>
        <taxon>Metazoa</taxon>
        <taxon>Ecdysozoa</taxon>
        <taxon>Nematoda</taxon>
        <taxon>Chromadorea</taxon>
        <taxon>Rhabditida</taxon>
        <taxon>Tylenchina</taxon>
        <taxon>Panagrolaimomorpha</taxon>
        <taxon>Strongyloidoidea</taxon>
        <taxon>Steinernematidae</taxon>
        <taxon>Steinernema</taxon>
    </lineage>
</organism>
<comment type="caution">
    <text evidence="9">The sequence shown here is derived from an EMBL/GenBank/DDBJ whole genome shotgun (WGS) entry which is preliminary data.</text>
</comment>
<accession>A0A4U5N2T7</accession>
<comment type="similarity">
    <text evidence="2">Belongs to the HEXIM family.</text>
</comment>
<dbReference type="GO" id="GO:0000122">
    <property type="term" value="P:negative regulation of transcription by RNA polymerase II"/>
    <property type="evidence" value="ECO:0007669"/>
    <property type="project" value="InterPro"/>
</dbReference>
<keyword evidence="4" id="KW-0805">Transcription regulation</keyword>
<evidence type="ECO:0000313" key="9">
    <source>
        <dbReference type="EMBL" id="TKR76631.1"/>
    </source>
</evidence>
<dbReference type="EMBL" id="AZBU02000005">
    <property type="protein sequence ID" value="TKR76631.1"/>
    <property type="molecule type" value="Genomic_DNA"/>
</dbReference>
<feature type="region of interest" description="Disordered" evidence="8">
    <location>
        <begin position="139"/>
        <end position="178"/>
    </location>
</feature>
<keyword evidence="6" id="KW-0804">Transcription</keyword>
<gene>
    <name evidence="9" type="ORF">L596_017744</name>
</gene>
<dbReference type="GO" id="GO:0005634">
    <property type="term" value="C:nucleus"/>
    <property type="evidence" value="ECO:0007669"/>
    <property type="project" value="UniProtKB-SubCell"/>
</dbReference>
<dbReference type="GO" id="GO:0005737">
    <property type="term" value="C:cytoplasm"/>
    <property type="evidence" value="ECO:0007669"/>
    <property type="project" value="InterPro"/>
</dbReference>
<keyword evidence="3" id="KW-0678">Repressor</keyword>
<evidence type="ECO:0000256" key="7">
    <source>
        <dbReference type="ARBA" id="ARBA00023242"/>
    </source>
</evidence>
<dbReference type="GO" id="GO:0004861">
    <property type="term" value="F:cyclin-dependent protein serine/threonine kinase inhibitor activity"/>
    <property type="evidence" value="ECO:0007669"/>
    <property type="project" value="InterPro"/>
</dbReference>
<protein>
    <submittedName>
        <fullName evidence="9">Uncharacterized protein</fullName>
    </submittedName>
</protein>
<evidence type="ECO:0000256" key="8">
    <source>
        <dbReference type="SAM" id="MobiDB-lite"/>
    </source>
</evidence>
<dbReference type="STRING" id="34508.A0A4U5N2T7"/>
<name>A0A4U5N2T7_STECR</name>
<feature type="compositionally biased region" description="Low complexity" evidence="8">
    <location>
        <begin position="156"/>
        <end position="171"/>
    </location>
</feature>
<comment type="subcellular location">
    <subcellularLocation>
        <location evidence="1">Nucleus</location>
    </subcellularLocation>
</comment>
<reference evidence="9 10" key="1">
    <citation type="journal article" date="2015" name="Genome Biol.">
        <title>Comparative genomics of Steinernema reveals deeply conserved gene regulatory networks.</title>
        <authorList>
            <person name="Dillman A.R."/>
            <person name="Macchietto M."/>
            <person name="Porter C.F."/>
            <person name="Rogers A."/>
            <person name="Williams B."/>
            <person name="Antoshechkin I."/>
            <person name="Lee M.M."/>
            <person name="Goodwin Z."/>
            <person name="Lu X."/>
            <person name="Lewis E.E."/>
            <person name="Goodrich-Blair H."/>
            <person name="Stock S.P."/>
            <person name="Adams B.J."/>
            <person name="Sternberg P.W."/>
            <person name="Mortazavi A."/>
        </authorList>
    </citation>
    <scope>NUCLEOTIDE SEQUENCE [LARGE SCALE GENOMIC DNA]</scope>
    <source>
        <strain evidence="9 10">ALL</strain>
    </source>
</reference>